<dbReference type="GO" id="GO:0005615">
    <property type="term" value="C:extracellular space"/>
    <property type="evidence" value="ECO:0007669"/>
    <property type="project" value="TreeGrafter"/>
</dbReference>
<organism evidence="5 6">
    <name type="scientific">Glossina morsitans morsitans</name>
    <name type="common">Savannah tsetse fly</name>
    <dbReference type="NCBI Taxonomy" id="37546"/>
    <lineage>
        <taxon>Eukaryota</taxon>
        <taxon>Metazoa</taxon>
        <taxon>Ecdysozoa</taxon>
        <taxon>Arthropoda</taxon>
        <taxon>Hexapoda</taxon>
        <taxon>Insecta</taxon>
        <taxon>Pterygota</taxon>
        <taxon>Neoptera</taxon>
        <taxon>Endopterygota</taxon>
        <taxon>Diptera</taxon>
        <taxon>Brachycera</taxon>
        <taxon>Muscomorpha</taxon>
        <taxon>Hippoboscoidea</taxon>
        <taxon>Glossinidae</taxon>
        <taxon>Glossina</taxon>
    </lineage>
</organism>
<dbReference type="AlphaFoldDB" id="A0A1B0FFT6"/>
<dbReference type="Pfam" id="PF06585">
    <property type="entry name" value="JHBP"/>
    <property type="match status" value="2"/>
</dbReference>
<dbReference type="EMBL" id="CCAG010000387">
    <property type="status" value="NOT_ANNOTATED_CDS"/>
    <property type="molecule type" value="Genomic_DNA"/>
</dbReference>
<feature type="chain" id="PRO_5008407401" evidence="4">
    <location>
        <begin position="21"/>
        <end position="457"/>
    </location>
</feature>
<dbReference type="PANTHER" id="PTHR11008:SF40">
    <property type="entry name" value="PROTEIN TAKEOUT"/>
    <property type="match status" value="1"/>
</dbReference>
<protein>
    <submittedName>
        <fullName evidence="5">Uncharacterized protein</fullName>
    </submittedName>
</protein>
<feature type="signal peptide" evidence="4">
    <location>
        <begin position="1"/>
        <end position="20"/>
    </location>
</feature>
<evidence type="ECO:0000313" key="5">
    <source>
        <dbReference type="EnsemblMetazoa" id="GMOY002492-PA"/>
    </source>
</evidence>
<dbReference type="PhylomeDB" id="A0A1B0FFT6"/>
<reference evidence="5" key="1">
    <citation type="submission" date="2020-05" db="UniProtKB">
        <authorList>
            <consortium name="EnsemblMetazoa"/>
        </authorList>
    </citation>
    <scope>IDENTIFICATION</scope>
    <source>
        <strain evidence="5">Yale</strain>
    </source>
</reference>
<dbReference type="EnsemblMetazoa" id="GMOY002492-RA">
    <property type="protein sequence ID" value="GMOY002492-PA"/>
    <property type="gene ID" value="GMOY002492"/>
</dbReference>
<proteinExistence type="inferred from homology"/>
<dbReference type="InterPro" id="IPR038606">
    <property type="entry name" value="To_sf"/>
</dbReference>
<dbReference type="Proteomes" id="UP000092444">
    <property type="component" value="Unassembled WGS sequence"/>
</dbReference>
<dbReference type="VEuPathDB" id="VectorBase:GMOY002492"/>
<dbReference type="STRING" id="37546.A0A1B0FFT6"/>
<evidence type="ECO:0000256" key="2">
    <source>
        <dbReference type="ARBA" id="ARBA00023108"/>
    </source>
</evidence>
<evidence type="ECO:0000313" key="6">
    <source>
        <dbReference type="Proteomes" id="UP000092444"/>
    </source>
</evidence>
<evidence type="ECO:0000256" key="3">
    <source>
        <dbReference type="ARBA" id="ARBA00060902"/>
    </source>
</evidence>
<keyword evidence="6" id="KW-1185">Reference proteome</keyword>
<name>A0A1B0FFT6_GLOMM</name>
<evidence type="ECO:0000256" key="4">
    <source>
        <dbReference type="SAM" id="SignalP"/>
    </source>
</evidence>
<dbReference type="InterPro" id="IPR010562">
    <property type="entry name" value="Haemolymph_juvenile_hormone-bd"/>
</dbReference>
<keyword evidence="1 4" id="KW-0732">Signal</keyword>
<dbReference type="SMART" id="SM00700">
    <property type="entry name" value="JHBP"/>
    <property type="match status" value="2"/>
</dbReference>
<dbReference type="FunFam" id="3.15.10.30:FF:000001">
    <property type="entry name" value="Takeout-like protein 1"/>
    <property type="match status" value="2"/>
</dbReference>
<dbReference type="GO" id="GO:0007623">
    <property type="term" value="P:circadian rhythm"/>
    <property type="evidence" value="ECO:0007669"/>
    <property type="project" value="UniProtKB-ARBA"/>
</dbReference>
<dbReference type="Gene3D" id="3.15.10.30">
    <property type="entry name" value="Haemolymph juvenile hormone binding protein"/>
    <property type="match status" value="2"/>
</dbReference>
<evidence type="ECO:0000256" key="1">
    <source>
        <dbReference type="ARBA" id="ARBA00022729"/>
    </source>
</evidence>
<dbReference type="PANTHER" id="PTHR11008">
    <property type="entry name" value="PROTEIN TAKEOUT-LIKE PROTEIN"/>
    <property type="match status" value="1"/>
</dbReference>
<sequence length="457" mass="51013">MLALSLKYLLIGLVCASIKAEFPNDPKPCNFGDTECIKKAINHFLHKKEGDNSINLSQVDPLTPNKIRISQGTDSPVNIDIVCTNNKIIGLSNAVVTKVTGFGEDLTNKHSIIYKVHGGVSLVGDYIISGKILILPIQGEGKNNLTLVDPTFRVEFSGTADEKNGDIYMKVTNFRLLIEPKSMIYKFDNLFNGDKALGDNMNKFLNENWKEIFNEVRDAMEKEFGLIIEKIVTNDPKPCNYGDTECIKKITSYYLSKKEGDNSINLSQVDPLIPNKIHINQGTDSPVNIDIVLTNNKIYGTSNAVVTKVTGFGKDLTKKHSITIQVPGAVSLLGDYVLSGKVLILPIQGEGKSNLTLVNTVFSIDFVGMADEKDGEVYMKLKNFHLHVDPQSFIFHFDNLFNGDKALGDNMNKFLNENWKEIFNELRASIEKEFGAVVDKVISQVYTKYPYAKYFNE</sequence>
<accession>A0A1B0FFT6</accession>
<keyword evidence="2" id="KW-0090">Biological rhythms</keyword>
<comment type="similarity">
    <text evidence="3">Belongs to the TO family.</text>
</comment>